<comment type="cofactor">
    <cofactor evidence="1">
        <name>pyridoxal 5'-phosphate</name>
        <dbReference type="ChEBI" id="CHEBI:597326"/>
    </cofactor>
</comment>
<dbReference type="AlphaFoldDB" id="A0A2D3VJR4"/>
<dbReference type="PANTHER" id="PTHR43795:SF32">
    <property type="entry name" value="AMINOTRANSFERASE GLII-RELATED"/>
    <property type="match status" value="1"/>
</dbReference>
<feature type="domain" description="Aminotransferase class I/classII large" evidence="6">
    <location>
        <begin position="48"/>
        <end position="414"/>
    </location>
</feature>
<dbReference type="GO" id="GO:0006520">
    <property type="term" value="P:amino acid metabolic process"/>
    <property type="evidence" value="ECO:0007669"/>
    <property type="project" value="TreeGrafter"/>
</dbReference>
<gene>
    <name evidence="7" type="ORF">RCC_07055</name>
</gene>
<dbReference type="GO" id="GO:0030170">
    <property type="term" value="F:pyridoxal phosphate binding"/>
    <property type="evidence" value="ECO:0007669"/>
    <property type="project" value="InterPro"/>
</dbReference>
<reference evidence="7 8" key="1">
    <citation type="submission" date="2016-03" db="EMBL/GenBank/DDBJ databases">
        <authorList>
            <person name="Ploux O."/>
        </authorList>
    </citation>
    <scope>NUCLEOTIDE SEQUENCE [LARGE SCALE GENOMIC DNA]</scope>
    <source>
        <strain evidence="7 8">URUG2</strain>
    </source>
</reference>
<evidence type="ECO:0000313" key="8">
    <source>
        <dbReference type="Proteomes" id="UP000225277"/>
    </source>
</evidence>
<protein>
    <submittedName>
        <fullName evidence="7">Related to 1-aminocyclopropane-1-carboxylate synthase, and related proteins</fullName>
    </submittedName>
</protein>
<evidence type="ECO:0000256" key="1">
    <source>
        <dbReference type="ARBA" id="ARBA00001933"/>
    </source>
</evidence>
<keyword evidence="5" id="KW-0663">Pyridoxal phosphate</keyword>
<dbReference type="CDD" id="cd00609">
    <property type="entry name" value="AAT_like"/>
    <property type="match status" value="1"/>
</dbReference>
<dbReference type="InterPro" id="IPR050478">
    <property type="entry name" value="Ethylene_sulfur-biosynth"/>
</dbReference>
<comment type="similarity">
    <text evidence="2">Belongs to the class-I pyridoxal-phosphate-dependent aminotransferase family.</text>
</comment>
<dbReference type="InterPro" id="IPR015421">
    <property type="entry name" value="PyrdxlP-dep_Trfase_major"/>
</dbReference>
<dbReference type="Pfam" id="PF00155">
    <property type="entry name" value="Aminotran_1_2"/>
    <property type="match status" value="1"/>
</dbReference>
<dbReference type="Proteomes" id="UP000225277">
    <property type="component" value="Unassembled WGS sequence"/>
</dbReference>
<dbReference type="InterPro" id="IPR015422">
    <property type="entry name" value="PyrdxlP-dep_Trfase_small"/>
</dbReference>
<evidence type="ECO:0000313" key="7">
    <source>
        <dbReference type="EMBL" id="CZT21193.1"/>
    </source>
</evidence>
<evidence type="ECO:0000256" key="3">
    <source>
        <dbReference type="ARBA" id="ARBA00022576"/>
    </source>
</evidence>
<evidence type="ECO:0000256" key="5">
    <source>
        <dbReference type="ARBA" id="ARBA00022898"/>
    </source>
</evidence>
<dbReference type="SUPFAM" id="SSF53383">
    <property type="entry name" value="PLP-dependent transferases"/>
    <property type="match status" value="1"/>
</dbReference>
<sequence length="438" mass="47185">MAGPDEGSTARLSKRMSGAVDSILPKIRSMIEDRITASSQPDELKKIDMGTAENALLHSEITAIYLQSLEEGLRDHKYLPYPDGFGGAPDLVESLAKFFNRYFQPRNEVSSSQIVVAPGATTCLEALLHCICDPGDGVLVPAPYWNGFNVTFSIRPQVRIIPFGGGGSVEDTLSSPSRFVTSFEAAIAASKAPVRALVLTNPHNPFGRCYAHEMVALCAQLCQKHNLHFISDEVYALSVFGGDELDAQPSSFPSALQLDLQALSVDPDRVHIIWSTSKDFGSSGVRVGAIISQANERLRASLALASNIQVSSLAAVATTGLLTSPELDRLIVLNRQRLKAAYEKVTAFLEANGFLYVPATAGPFVFAKLPGATETLLDEQRAVQIFASAGVTVSPGTNYGWGNCQFGWIRITFAISQLEEGLKRMVIGLEGMISGDMQ</sequence>
<dbReference type="RefSeq" id="XP_023628082.1">
    <property type="nucleotide sequence ID" value="XM_023772314.1"/>
</dbReference>
<dbReference type="PANTHER" id="PTHR43795">
    <property type="entry name" value="BIFUNCTIONAL ASPARTATE AMINOTRANSFERASE AND GLUTAMATE/ASPARTATE-PREPHENATE AMINOTRANSFERASE-RELATED"/>
    <property type="match status" value="1"/>
</dbReference>
<evidence type="ECO:0000256" key="2">
    <source>
        <dbReference type="ARBA" id="ARBA00007441"/>
    </source>
</evidence>
<dbReference type="Gene3D" id="3.40.640.10">
    <property type="entry name" value="Type I PLP-dependent aspartate aminotransferase-like (Major domain)"/>
    <property type="match status" value="1"/>
</dbReference>
<name>A0A2D3VJR4_9PEZI</name>
<proteinExistence type="inferred from homology"/>
<dbReference type="EMBL" id="FJUY01000010">
    <property type="protein sequence ID" value="CZT21193.1"/>
    <property type="molecule type" value="Genomic_DNA"/>
</dbReference>
<keyword evidence="4" id="KW-0808">Transferase</keyword>
<dbReference type="PRINTS" id="PR00753">
    <property type="entry name" value="ACCSYNTHASE"/>
</dbReference>
<dbReference type="OrthoDB" id="7042322at2759"/>
<keyword evidence="8" id="KW-1185">Reference proteome</keyword>
<organism evidence="7 8">
    <name type="scientific">Ramularia collo-cygni</name>
    <dbReference type="NCBI Taxonomy" id="112498"/>
    <lineage>
        <taxon>Eukaryota</taxon>
        <taxon>Fungi</taxon>
        <taxon>Dikarya</taxon>
        <taxon>Ascomycota</taxon>
        <taxon>Pezizomycotina</taxon>
        <taxon>Dothideomycetes</taxon>
        <taxon>Dothideomycetidae</taxon>
        <taxon>Mycosphaerellales</taxon>
        <taxon>Mycosphaerellaceae</taxon>
        <taxon>Ramularia</taxon>
    </lineage>
</organism>
<keyword evidence="3" id="KW-0032">Aminotransferase</keyword>
<evidence type="ECO:0000256" key="4">
    <source>
        <dbReference type="ARBA" id="ARBA00022679"/>
    </source>
</evidence>
<dbReference type="Gene3D" id="3.90.1150.10">
    <property type="entry name" value="Aspartate Aminotransferase, domain 1"/>
    <property type="match status" value="1"/>
</dbReference>
<accession>A0A2D3VJR4</accession>
<dbReference type="InterPro" id="IPR004839">
    <property type="entry name" value="Aminotransferase_I/II_large"/>
</dbReference>
<dbReference type="GO" id="GO:0008483">
    <property type="term" value="F:transaminase activity"/>
    <property type="evidence" value="ECO:0007669"/>
    <property type="project" value="UniProtKB-KW"/>
</dbReference>
<evidence type="ECO:0000259" key="6">
    <source>
        <dbReference type="Pfam" id="PF00155"/>
    </source>
</evidence>
<dbReference type="GeneID" id="35602176"/>
<dbReference type="InterPro" id="IPR015424">
    <property type="entry name" value="PyrdxlP-dep_Trfase"/>
</dbReference>
<dbReference type="STRING" id="112498.A0A2D3VJR4"/>